<gene>
    <name evidence="1" type="ORF">BBO_04410</name>
</gene>
<accession>A0A167EK46</accession>
<evidence type="ECO:0000313" key="1">
    <source>
        <dbReference type="EMBL" id="OAA44054.1"/>
    </source>
</evidence>
<keyword evidence="2" id="KW-1185">Reference proteome</keyword>
<dbReference type="EMBL" id="AZHA01000011">
    <property type="protein sequence ID" value="OAA44054.1"/>
    <property type="molecule type" value="Genomic_DNA"/>
</dbReference>
<evidence type="ECO:0000313" key="2">
    <source>
        <dbReference type="Proteomes" id="UP000076863"/>
    </source>
</evidence>
<reference evidence="1 2" key="1">
    <citation type="journal article" date="2016" name="Genome Biol. Evol.">
        <title>Divergent and convergent evolution of fungal pathogenicity.</title>
        <authorList>
            <person name="Shang Y."/>
            <person name="Xiao G."/>
            <person name="Zheng P."/>
            <person name="Cen K."/>
            <person name="Zhan S."/>
            <person name="Wang C."/>
        </authorList>
    </citation>
    <scope>NUCLEOTIDE SEQUENCE [LARGE SCALE GENOMIC DNA]</scope>
    <source>
        <strain evidence="1 2">RCEF 3172</strain>
    </source>
</reference>
<comment type="caution">
    <text evidence="1">The sequence shown here is derived from an EMBL/GenBank/DDBJ whole genome shotgun (WGS) entry which is preliminary data.</text>
</comment>
<organism evidence="1 2">
    <name type="scientific">Beauveria brongniartii RCEF 3172</name>
    <dbReference type="NCBI Taxonomy" id="1081107"/>
    <lineage>
        <taxon>Eukaryota</taxon>
        <taxon>Fungi</taxon>
        <taxon>Dikarya</taxon>
        <taxon>Ascomycota</taxon>
        <taxon>Pezizomycotina</taxon>
        <taxon>Sordariomycetes</taxon>
        <taxon>Hypocreomycetidae</taxon>
        <taxon>Hypocreales</taxon>
        <taxon>Cordycipitaceae</taxon>
        <taxon>Beauveria</taxon>
        <taxon>Beauveria brongniartii</taxon>
    </lineage>
</organism>
<protein>
    <submittedName>
        <fullName evidence="1">Uncharacterized protein</fullName>
    </submittedName>
</protein>
<proteinExistence type="predicted"/>
<dbReference type="AlphaFoldDB" id="A0A167EK46"/>
<dbReference type="Proteomes" id="UP000076863">
    <property type="component" value="Unassembled WGS sequence"/>
</dbReference>
<dbReference type="OrthoDB" id="4918265at2759"/>
<name>A0A167EK46_9HYPO</name>
<sequence>MAAGYALPGAYERLYFYYAYRLGHMTNVNPTIATGCKGRKGALCGLNEFMEYASKTSIKVSITTAGFPDVKKIAEEIHAKGLNGQIEPPKSFKITRTATQVSSRG</sequence>